<proteinExistence type="predicted"/>
<evidence type="ECO:0000313" key="2">
    <source>
        <dbReference type="Proteomes" id="UP000042958"/>
    </source>
</evidence>
<organism evidence="1 2">
    <name type="scientific">Penicillium brasilianum</name>
    <dbReference type="NCBI Taxonomy" id="104259"/>
    <lineage>
        <taxon>Eukaryota</taxon>
        <taxon>Fungi</taxon>
        <taxon>Dikarya</taxon>
        <taxon>Ascomycota</taxon>
        <taxon>Pezizomycotina</taxon>
        <taxon>Eurotiomycetes</taxon>
        <taxon>Eurotiomycetidae</taxon>
        <taxon>Eurotiales</taxon>
        <taxon>Aspergillaceae</taxon>
        <taxon>Penicillium</taxon>
    </lineage>
</organism>
<sequence>MGSLAQRWIKAQLSSTETLLYKEDWAKILPNTFFEEDKPTFYAAYGQLINTIQLIRQDAPGLEKNIDDELDGAKRAMVLADDGRQYNDSSYMIQALNNKLAANDVSWEVKTKTVEGPEGYTWELVNIEATLAAHPEASEDLKSAVRQLGSNWGTAASEDVGSKKHVEALLASALFQSTLLGDSTCEFEL</sequence>
<dbReference type="EMBL" id="CDHK01000007">
    <property type="protein sequence ID" value="CEJ59172.1"/>
    <property type="molecule type" value="Genomic_DNA"/>
</dbReference>
<keyword evidence="2" id="KW-1185">Reference proteome</keyword>
<reference evidence="2" key="1">
    <citation type="journal article" date="2015" name="Genome Announc.">
        <title>Draft genome sequence of the fungus Penicillium brasilianum MG11.</title>
        <authorList>
            <person name="Horn F."/>
            <person name="Linde J."/>
            <person name="Mattern D.J."/>
            <person name="Walther G."/>
            <person name="Guthke R."/>
            <person name="Brakhage A.A."/>
            <person name="Valiante V."/>
        </authorList>
    </citation>
    <scope>NUCLEOTIDE SEQUENCE [LARGE SCALE GENOMIC DNA]</scope>
    <source>
        <strain evidence="2">MG11</strain>
    </source>
</reference>
<evidence type="ECO:0000313" key="1">
    <source>
        <dbReference type="EMBL" id="CEJ59172.1"/>
    </source>
</evidence>
<dbReference type="Proteomes" id="UP000042958">
    <property type="component" value="Unassembled WGS sequence"/>
</dbReference>
<gene>
    <name evidence="1" type="ORF">PMG11_07806</name>
</gene>
<name>A0A0F7TVR2_PENBI</name>
<dbReference type="OrthoDB" id="4794019at2759"/>
<dbReference type="AlphaFoldDB" id="A0A0F7TVR2"/>
<accession>A0A0F7TVR2</accession>
<protein>
    <submittedName>
        <fullName evidence="1">Uncharacterized protein</fullName>
    </submittedName>
</protein>